<feature type="compositionally biased region" description="Basic residues" evidence="1">
    <location>
        <begin position="42"/>
        <end position="51"/>
    </location>
</feature>
<feature type="region of interest" description="Disordered" evidence="1">
    <location>
        <begin position="42"/>
        <end position="76"/>
    </location>
</feature>
<dbReference type="AlphaFoldDB" id="A0A310SL35"/>
<gene>
    <name evidence="2" type="ORF">WN48_08171</name>
</gene>
<evidence type="ECO:0000313" key="3">
    <source>
        <dbReference type="Proteomes" id="UP000250275"/>
    </source>
</evidence>
<organism evidence="2 3">
    <name type="scientific">Eufriesea mexicana</name>
    <dbReference type="NCBI Taxonomy" id="516756"/>
    <lineage>
        <taxon>Eukaryota</taxon>
        <taxon>Metazoa</taxon>
        <taxon>Ecdysozoa</taxon>
        <taxon>Arthropoda</taxon>
        <taxon>Hexapoda</taxon>
        <taxon>Insecta</taxon>
        <taxon>Pterygota</taxon>
        <taxon>Neoptera</taxon>
        <taxon>Endopterygota</taxon>
        <taxon>Hymenoptera</taxon>
        <taxon>Apocrita</taxon>
        <taxon>Aculeata</taxon>
        <taxon>Apoidea</taxon>
        <taxon>Anthophila</taxon>
        <taxon>Apidae</taxon>
        <taxon>Eufriesea</taxon>
    </lineage>
</organism>
<accession>A0A310SL35</accession>
<evidence type="ECO:0000313" key="2">
    <source>
        <dbReference type="EMBL" id="OAD54249.1"/>
    </source>
</evidence>
<name>A0A310SL35_9HYME</name>
<keyword evidence="3" id="KW-1185">Reference proteome</keyword>
<dbReference type="EMBL" id="KQ764887">
    <property type="protein sequence ID" value="OAD54249.1"/>
    <property type="molecule type" value="Genomic_DNA"/>
</dbReference>
<dbReference type="OrthoDB" id="10006997at2759"/>
<dbReference type="Proteomes" id="UP000250275">
    <property type="component" value="Unassembled WGS sequence"/>
</dbReference>
<protein>
    <submittedName>
        <fullName evidence="2">Twinfilin</fullName>
    </submittedName>
</protein>
<sequence length="76" mass="8723">MDNCLQVQKIPYDKKKGSHMLEIDDGRELTEDFLQEELHPKINLHRPKFAKPKGPPGRGAKRLTKVQDLGTSEQEI</sequence>
<proteinExistence type="predicted"/>
<evidence type="ECO:0000256" key="1">
    <source>
        <dbReference type="SAM" id="MobiDB-lite"/>
    </source>
</evidence>
<reference evidence="2 3" key="1">
    <citation type="submission" date="2015-07" db="EMBL/GenBank/DDBJ databases">
        <title>The genome of Eufriesea mexicana.</title>
        <authorList>
            <person name="Pan H."/>
            <person name="Kapheim K."/>
        </authorList>
    </citation>
    <scope>NUCLEOTIDE SEQUENCE [LARGE SCALE GENOMIC DNA]</scope>
    <source>
        <strain evidence="2">0111107269</strain>
        <tissue evidence="2">Whole body</tissue>
    </source>
</reference>